<name>A0A1H2UTP7_ACIFE</name>
<dbReference type="AlphaFoldDB" id="A0A1H2UTP7"/>
<organism evidence="1 2">
    <name type="scientific">Acidaminococcus fermentans</name>
    <dbReference type="NCBI Taxonomy" id="905"/>
    <lineage>
        <taxon>Bacteria</taxon>
        <taxon>Bacillati</taxon>
        <taxon>Bacillota</taxon>
        <taxon>Negativicutes</taxon>
        <taxon>Acidaminococcales</taxon>
        <taxon>Acidaminococcaceae</taxon>
        <taxon>Acidaminococcus</taxon>
    </lineage>
</organism>
<evidence type="ECO:0000313" key="2">
    <source>
        <dbReference type="Proteomes" id="UP000182379"/>
    </source>
</evidence>
<sequence>MGYKPIEEIQKETREWDFIRELPDQVGPFTKKLVDTISGQVLTICRYEAPELRARLDIIYTSETFDYIVIHTMGMNSYRDIRFIYKDRDVFAKNVRAYLPGILHSMEDPTSVNLGEQVAEHGILTWEYGNHLPEKIGPFELYIKPAHAIEHINGSIILIDYSDFQRMDQLIIMYNRLRDQFFGEVKINSVFHASMDFDSRNLKELETKLKEYLEPTLQKVTQADHDL</sequence>
<proteinExistence type="predicted"/>
<dbReference type="EMBL" id="FNOP01000003">
    <property type="protein sequence ID" value="SDW59497.1"/>
    <property type="molecule type" value="Genomic_DNA"/>
</dbReference>
<dbReference type="Proteomes" id="UP000182379">
    <property type="component" value="Unassembled WGS sequence"/>
</dbReference>
<reference evidence="1 2" key="1">
    <citation type="submission" date="2016-10" db="EMBL/GenBank/DDBJ databases">
        <authorList>
            <person name="Varghese N."/>
            <person name="Submissions S."/>
        </authorList>
    </citation>
    <scope>NUCLEOTIDE SEQUENCE [LARGE SCALE GENOMIC DNA]</scope>
    <source>
        <strain evidence="1 2">WCC6</strain>
    </source>
</reference>
<comment type="caution">
    <text evidence="1">The sequence shown here is derived from an EMBL/GenBank/DDBJ whole genome shotgun (WGS) entry which is preliminary data.</text>
</comment>
<protein>
    <submittedName>
        <fullName evidence="1">Uncharacterized protein</fullName>
    </submittedName>
</protein>
<dbReference type="RefSeq" id="WP_074704716.1">
    <property type="nucleotide sequence ID" value="NZ_DBEZMR010000063.1"/>
</dbReference>
<gene>
    <name evidence="1" type="ORF">SAMN05216495_10332</name>
</gene>
<evidence type="ECO:0000313" key="1">
    <source>
        <dbReference type="EMBL" id="SDW59497.1"/>
    </source>
</evidence>
<accession>A0A1H2UTP7</accession>